<dbReference type="EMBL" id="VYTZ01000006">
    <property type="protein sequence ID" value="KAA9377580.1"/>
    <property type="molecule type" value="Genomic_DNA"/>
</dbReference>
<dbReference type="InterPro" id="IPR050091">
    <property type="entry name" value="PKS_NRPS_Biosynth_Enz"/>
</dbReference>
<dbReference type="Pfam" id="PF00109">
    <property type="entry name" value="ketoacyl-synt"/>
    <property type="match status" value="1"/>
</dbReference>
<dbReference type="CDD" id="cd00833">
    <property type="entry name" value="PKS"/>
    <property type="match status" value="1"/>
</dbReference>
<dbReference type="Pfam" id="PF22621">
    <property type="entry name" value="CurL-like_PKS_C"/>
    <property type="match status" value="1"/>
</dbReference>
<evidence type="ECO:0000256" key="2">
    <source>
        <dbReference type="ARBA" id="ARBA00022553"/>
    </source>
</evidence>
<name>A0A5J5K381_9ACTN</name>
<evidence type="ECO:0000259" key="5">
    <source>
        <dbReference type="PROSITE" id="PS52004"/>
    </source>
</evidence>
<evidence type="ECO:0000313" key="7">
    <source>
        <dbReference type="Proteomes" id="UP000327011"/>
    </source>
</evidence>
<dbReference type="GO" id="GO:0006633">
    <property type="term" value="P:fatty acid biosynthetic process"/>
    <property type="evidence" value="ECO:0007669"/>
    <property type="project" value="TreeGrafter"/>
</dbReference>
<evidence type="ECO:0000256" key="4">
    <source>
        <dbReference type="SAM" id="MobiDB-lite"/>
    </source>
</evidence>
<dbReference type="InterPro" id="IPR014031">
    <property type="entry name" value="Ketoacyl_synth_C"/>
</dbReference>
<keyword evidence="1" id="KW-0596">Phosphopantetheine</keyword>
<comment type="similarity">
    <text evidence="3">Belongs to the thiolase-like superfamily. Beta-ketoacyl-ACP synthases family.</text>
</comment>
<dbReference type="Gene3D" id="3.30.70.3290">
    <property type="match status" value="2"/>
</dbReference>
<evidence type="ECO:0000313" key="6">
    <source>
        <dbReference type="EMBL" id="KAA9377580.1"/>
    </source>
</evidence>
<dbReference type="SMART" id="SM00825">
    <property type="entry name" value="PKS_KS"/>
    <property type="match status" value="1"/>
</dbReference>
<feature type="domain" description="Ketosynthase family 3 (KS3)" evidence="5">
    <location>
        <begin position="37"/>
        <end position="458"/>
    </location>
</feature>
<keyword evidence="7" id="KW-1185">Reference proteome</keyword>
<dbReference type="Proteomes" id="UP000327011">
    <property type="component" value="Unassembled WGS sequence"/>
</dbReference>
<sequence>MDIDPAHRVLLGRALATIEDLEARLRRAERDRAAPIAAPIAVVGVGCRLPGRIRGAAEFWRALRDGADLVGALDRRTAEAGASPGGYVTGLPGAYLDDVDRFDDEFFGIPPGEAAVMDPQQRLLLETAWDALEHAGMPRETVRGSVTGVFLTLGTHDYWQVGVSRLGTAPRHDHAVLNNSHSTACARMSHLLGVRGPSLTVDAGCSSALLATHLAARSLRTGECDAALVGAVNLMMAESSGAGIAEAGSLSPDGRCRTFDAGADGYGIGEGCGVVVLKRLADAERDGDRVLAVLSGSAVNHNGGGPGYGVPAVSAQREVIRAAYEDAGVPAWSATYVESHGTGTPMGDAAELRALAAELLPGRPADRPLVVGAVKTNVSHLFAASGVIGLIKTVLCLHHGEIPGNLHFTRPHPDLGPLPPAIVIPGAARQWPRGGERRVAGVSAFAAGGSNAHLVVTDPPAGAATGGGPAADDGLRPVLVPVSAHDEAASRALAAGLADLLERGGPGITPADVAYTAARRRSHHAHRGAVTGRTAGDLVTALRRLAEGRSGPAARAGRASVAVRTAWCLGAGADWPVMASLARGEPVRRLLAEAAPLVAAETGVDPAAADWAELAAAHRSGRPVLGPGGAPYDPAAARALTVLAQIALGSWWRSLTGEPALVLCTGLGVPAARHLVGGRSLEDTIKSVLADDGPDVGLPDEGGPSALRRYDDPAALAAAASGLARDGRHGVVEIGPVRVPPGPDPGADDPGTSVLDALGRLYCRGVDVRWDVLYPTGRHVDLPPYPWADRRHWWSPPPGGRDAKEPRE</sequence>
<dbReference type="PANTHER" id="PTHR43775:SF37">
    <property type="entry name" value="SI:DKEY-61P9.11"/>
    <property type="match status" value="1"/>
</dbReference>
<accession>A0A5J5K381</accession>
<keyword evidence="2" id="KW-0597">Phosphoprotein</keyword>
<reference evidence="6 7" key="1">
    <citation type="submission" date="2019-09" db="EMBL/GenBank/DDBJ databases">
        <title>Screening of Novel Bioactive Compounds from Soil-Associated.</title>
        <authorList>
            <person name="Gong X."/>
        </authorList>
    </citation>
    <scope>NUCLEOTIDE SEQUENCE [LARGE SCALE GENOMIC DNA]</scope>
    <source>
        <strain evidence="6 7">Gxj-6</strain>
    </source>
</reference>
<protein>
    <submittedName>
        <fullName evidence="6">Polyketide synthase</fullName>
    </submittedName>
</protein>
<dbReference type="PANTHER" id="PTHR43775">
    <property type="entry name" value="FATTY ACID SYNTHASE"/>
    <property type="match status" value="1"/>
</dbReference>
<gene>
    <name evidence="6" type="ORF">F5972_18310</name>
</gene>
<dbReference type="Gene3D" id="3.40.47.10">
    <property type="match status" value="1"/>
</dbReference>
<dbReference type="PROSITE" id="PS52004">
    <property type="entry name" value="KS3_2"/>
    <property type="match status" value="1"/>
</dbReference>
<organism evidence="6 7">
    <name type="scientific">Microbispora cellulosiformans</name>
    <dbReference type="NCBI Taxonomy" id="2614688"/>
    <lineage>
        <taxon>Bacteria</taxon>
        <taxon>Bacillati</taxon>
        <taxon>Actinomycetota</taxon>
        <taxon>Actinomycetes</taxon>
        <taxon>Streptosporangiales</taxon>
        <taxon>Streptosporangiaceae</taxon>
        <taxon>Microbispora</taxon>
    </lineage>
</organism>
<evidence type="ECO:0000256" key="3">
    <source>
        <dbReference type="RuleBase" id="RU003694"/>
    </source>
</evidence>
<dbReference type="Pfam" id="PF02801">
    <property type="entry name" value="Ketoacyl-synt_C"/>
    <property type="match status" value="1"/>
</dbReference>
<dbReference type="RefSeq" id="WP_150934771.1">
    <property type="nucleotide sequence ID" value="NZ_VYTZ01000006.1"/>
</dbReference>
<dbReference type="InterPro" id="IPR014030">
    <property type="entry name" value="Ketoacyl_synth_N"/>
</dbReference>
<evidence type="ECO:0000256" key="1">
    <source>
        <dbReference type="ARBA" id="ARBA00022450"/>
    </source>
</evidence>
<dbReference type="InterPro" id="IPR020841">
    <property type="entry name" value="PKS_Beta-ketoAc_synthase_dom"/>
</dbReference>
<feature type="region of interest" description="Disordered" evidence="4">
    <location>
        <begin position="785"/>
        <end position="808"/>
    </location>
</feature>
<dbReference type="GO" id="GO:0004312">
    <property type="term" value="F:fatty acid synthase activity"/>
    <property type="evidence" value="ECO:0007669"/>
    <property type="project" value="TreeGrafter"/>
</dbReference>
<dbReference type="InterPro" id="IPR016039">
    <property type="entry name" value="Thiolase-like"/>
</dbReference>
<dbReference type="AlphaFoldDB" id="A0A5J5K381"/>
<dbReference type="GO" id="GO:0005886">
    <property type="term" value="C:plasma membrane"/>
    <property type="evidence" value="ECO:0007669"/>
    <property type="project" value="TreeGrafter"/>
</dbReference>
<dbReference type="GO" id="GO:0071770">
    <property type="term" value="P:DIM/DIP cell wall layer assembly"/>
    <property type="evidence" value="ECO:0007669"/>
    <property type="project" value="TreeGrafter"/>
</dbReference>
<keyword evidence="3" id="KW-0808">Transferase</keyword>
<comment type="caution">
    <text evidence="6">The sequence shown here is derived from an EMBL/GenBank/DDBJ whole genome shotgun (WGS) entry which is preliminary data.</text>
</comment>
<dbReference type="Gene3D" id="3.40.366.10">
    <property type="entry name" value="Malonyl-Coenzyme A Acyl Carrier Protein, domain 2"/>
    <property type="match status" value="1"/>
</dbReference>
<dbReference type="InterPro" id="IPR001227">
    <property type="entry name" value="Ac_transferase_dom_sf"/>
</dbReference>
<dbReference type="SUPFAM" id="SSF53901">
    <property type="entry name" value="Thiolase-like"/>
    <property type="match status" value="1"/>
</dbReference>
<dbReference type="GO" id="GO:0005737">
    <property type="term" value="C:cytoplasm"/>
    <property type="evidence" value="ECO:0007669"/>
    <property type="project" value="TreeGrafter"/>
</dbReference>
<proteinExistence type="inferred from homology"/>